<proteinExistence type="inferred from homology"/>
<dbReference type="GO" id="GO:0046872">
    <property type="term" value="F:metal ion binding"/>
    <property type="evidence" value="ECO:0007669"/>
    <property type="project" value="UniProtKB-KW"/>
</dbReference>
<keyword evidence="11 15" id="KW-0804">Transcription</keyword>
<dbReference type="InterPro" id="IPR015699">
    <property type="entry name" value="DNA-dir_RNA_pol1_lsu_N"/>
</dbReference>
<dbReference type="InterPro" id="IPR045867">
    <property type="entry name" value="DNA-dir_RpoC_beta_prime"/>
</dbReference>
<dbReference type="Gene3D" id="6.20.50.80">
    <property type="match status" value="1"/>
</dbReference>
<dbReference type="Gene3D" id="3.30.70.2850">
    <property type="match status" value="1"/>
</dbReference>
<dbReference type="InterPro" id="IPR007066">
    <property type="entry name" value="RNA_pol_Rpb1_3"/>
</dbReference>
<evidence type="ECO:0000256" key="9">
    <source>
        <dbReference type="ARBA" id="ARBA00022833"/>
    </source>
</evidence>
<dbReference type="Gene3D" id="2.40.40.20">
    <property type="match status" value="1"/>
</dbReference>
<dbReference type="GO" id="GO:0005736">
    <property type="term" value="C:RNA polymerase I complex"/>
    <property type="evidence" value="ECO:0007669"/>
    <property type="project" value="TreeGrafter"/>
</dbReference>
<keyword evidence="18" id="KW-1185">Reference proteome</keyword>
<feature type="domain" description="RNA polymerase N-terminal" evidence="17">
    <location>
        <begin position="312"/>
        <end position="621"/>
    </location>
</feature>
<name>A0A915EJW8_9BILA</name>
<dbReference type="PANTHER" id="PTHR19376:SF11">
    <property type="entry name" value="DNA-DIRECTED RNA POLYMERASE I SUBUNIT RPA1"/>
    <property type="match status" value="1"/>
</dbReference>
<dbReference type="EC" id="2.7.7.6" evidence="15"/>
<dbReference type="Gene3D" id="1.10.132.30">
    <property type="match status" value="1"/>
</dbReference>
<evidence type="ECO:0000256" key="5">
    <source>
        <dbReference type="ARBA" id="ARBA00022553"/>
    </source>
</evidence>
<evidence type="ECO:0000256" key="16">
    <source>
        <dbReference type="SAM" id="MobiDB-lite"/>
    </source>
</evidence>
<dbReference type="InterPro" id="IPR007080">
    <property type="entry name" value="RNA_pol_Rpb1_1"/>
</dbReference>
<keyword evidence="5" id="KW-0597">Phosphoprotein</keyword>
<dbReference type="InterPro" id="IPR007083">
    <property type="entry name" value="RNA_pol_Rpb1_4"/>
</dbReference>
<dbReference type="FunFam" id="1.10.274.100:FF:000012">
    <property type="entry name" value="DNA-directed RNA polymerase subunit"/>
    <property type="match status" value="1"/>
</dbReference>
<accession>A0A915EJW8</accession>
<sequence>MNSSDHSASQPFMQFDKFVLRCYSQDEIRKLSILEINQTKTFDEAGFPIKNGLYDPALGCGEQRGNCETCGLKGLYCPGHFGHIPLTVPVFNPLLFSFTFNLMKGSCIHCHRFTCDTKNNSTNDFVTKLKELSQLHIKNDVAFKHVILKDFLRDVLFKRRLRCPHCKRANGKLRNDSGRAVLLDFVESIAATKKRSQEVKLAKKQELELKARALADHTDEPFMDVDQESKELKEKFDVSAMAQGSVILDPLLLSEKNLSQQLSHVLQNKCDKLVWRAAEVREHLRLLWQKEGDILKFLFPMFVEVEGGYPVDLLFCEAILVQPSKYRPIRFLHGDKMEHPITANLRKLLEADQLLTIIRLAMNSSSAGNLAAKELIEQKVYGKTMNEKLHNAYLALQMRANCLFDQEADKLSDTKLPALKQILEKKEGLFRMNMMGKRVNYACRSVITPDPYLNVDEIGIPELFARRLTFAEPTNYLNTSKLREIIRRGPLKHPGANFIQSSGGAKQLLTATKKENDRSAFALRIEPGKINNPNSMPTIVYRHLNKGDGLLMNRQPSLHKPSIMGHKARILKGQNALRMNRVAQAEIGELASVGNNYLVPKDGTPILGLIQDHVISGVLMTLRGSFFNKSDFMHLVFSAFAETTKRIEIPCPALIRPESRWSGKQIISAIMKHNIPADRPRINLVAKSKTSLACWKVPSHEGELDFKMSESQVIFRDGELLCGVLDKQHYGTTQFGLIHCCYELYGPKVAVGILSCFSRVFTTFLQFHGFTLGVADILVTAEANTTRRNAINEIRKSGPDVVKKTFSLPEDASALKMKHVMATAYNNPRKDKSDVKQLDYTMKQTMAKLSEQINNACVPKGLVRCFPQNALQLMIQSGAKGTLVNSIQISCALGQIELEGQRPPLSAVGRTLPSFRCFDPSPRAGGFIDQRFLTGLNPQELFFHTMAGREGLVDTAVKTSRSGYLQRCVIKHLEGLAVRYDNTVRDHDNSVVQFRYGEDGLDVGRATFLNPNQYFFLSENVKAVRSSAVPSDVSDSDWNVNRTEKQFRKCLRWKKFREFEARAANQYHHKLYNSPFVNFCNSQPALNSPKNLIKAWSGMTKSDRERYELDIADNPMSVDVKFNPATNLGAMSEKILLELTAFAETVEITPEFRRAIYWKGLKALADPGENVGLLAAQSIGEPSTQMTLNTFHFAGRGEMNVTLGIPRLREILMTTSKNISTPMTEIKILDGASEEMIEQLKCDMNPVYLKHLIKRFVLDERIVTIKNDANRFYELTIELLRNKDREKHSRHLSRRSVIAALENRFAREVGVNIAKRLKDIQTYQQIQHLRLRAGNVTAGGDDDSQEKNLREDGVSSDEEAGGAEYEGEDDEQGEVIEKEPNAVIDEMDEIMENSEDEQDESKQNDESMTEGQQSSIPIEQINHTRQKVIDPNRIAKVLGSNQQIVDYKYDCRGERWCVITYKVPLKNKSKLDIMAIIEGVVGRFVVSQVPGIEKCIVRDENKNGRQVKVVQTQGINVEALYKRADMLDVNSLYSNDIDMMLNTYGIEACGRTISTEMNNGWVFSADFGVYGIEVNPRHLSLTADYMTFTGQVQPFSRGAMAHSASTLQRMTFETTVAFMRDSIINGEDDDLFSPSARLVTGQLQRTGTGAFDLLADPRYIAGMDRHSSEAGDGPCNKKKK</sequence>
<evidence type="ECO:0000256" key="4">
    <source>
        <dbReference type="ARBA" id="ARBA00022478"/>
    </source>
</evidence>
<evidence type="ECO:0000256" key="6">
    <source>
        <dbReference type="ARBA" id="ARBA00022679"/>
    </source>
</evidence>
<evidence type="ECO:0000256" key="11">
    <source>
        <dbReference type="ARBA" id="ARBA00023163"/>
    </source>
</evidence>
<dbReference type="SUPFAM" id="SSF64484">
    <property type="entry name" value="beta and beta-prime subunits of DNA dependent RNA-polymerase"/>
    <property type="match status" value="1"/>
</dbReference>
<evidence type="ECO:0000256" key="7">
    <source>
        <dbReference type="ARBA" id="ARBA00022695"/>
    </source>
</evidence>
<dbReference type="Pfam" id="PF04997">
    <property type="entry name" value="RNA_pol_Rpb1_1"/>
    <property type="match status" value="1"/>
</dbReference>
<dbReference type="InterPro" id="IPR047107">
    <property type="entry name" value="DNA-dir_RNA_pol1_lsu_C"/>
</dbReference>
<dbReference type="InterPro" id="IPR006592">
    <property type="entry name" value="RNA_pol_N"/>
</dbReference>
<evidence type="ECO:0000256" key="14">
    <source>
        <dbReference type="ARBA" id="ARBA00053996"/>
    </source>
</evidence>
<comment type="catalytic activity">
    <reaction evidence="13 15">
        <text>RNA(n) + a ribonucleoside 5'-triphosphate = RNA(n+1) + diphosphate</text>
        <dbReference type="Rhea" id="RHEA:21248"/>
        <dbReference type="Rhea" id="RHEA-COMP:14527"/>
        <dbReference type="Rhea" id="RHEA-COMP:17342"/>
        <dbReference type="ChEBI" id="CHEBI:33019"/>
        <dbReference type="ChEBI" id="CHEBI:61557"/>
        <dbReference type="ChEBI" id="CHEBI:140395"/>
        <dbReference type="EC" id="2.7.7.6"/>
    </reaction>
</comment>
<evidence type="ECO:0000313" key="18">
    <source>
        <dbReference type="Proteomes" id="UP000887574"/>
    </source>
</evidence>
<evidence type="ECO:0000259" key="17">
    <source>
        <dbReference type="SMART" id="SM00663"/>
    </source>
</evidence>
<evidence type="ECO:0000256" key="2">
    <source>
        <dbReference type="ARBA" id="ARBA00006460"/>
    </source>
</evidence>
<keyword evidence="8" id="KW-0479">Metal-binding</keyword>
<comment type="function">
    <text evidence="14">DNA-dependent RNA polymerase catalyzes the transcription of DNA into RNA using the four ribonucleoside triphosphates as substrates. Largest and catalytic core component of RNA polymerase I which synthesizes ribosomal RNA precursors. Forms the polymerase active center together with the second largest subunit. A single stranded DNA template strand of the promoter is positioned within the central active site cleft of Pol I. A bridging helix emanates from RPA1 and crosses the cleft near the catalytic site and is thought to promote translocation of Pol I by acting as a ratchet that moves the RNA-DNA hybrid through the active site by switching from straight to bent conformations at each step of nucleotide addition.</text>
</comment>
<keyword evidence="6 15" id="KW-0808">Transferase</keyword>
<dbReference type="InterPro" id="IPR007081">
    <property type="entry name" value="RNA_pol_Rpb1_5"/>
</dbReference>
<dbReference type="GO" id="GO:0003899">
    <property type="term" value="F:DNA-directed RNA polymerase activity"/>
    <property type="evidence" value="ECO:0007669"/>
    <property type="project" value="UniProtKB-EC"/>
</dbReference>
<evidence type="ECO:0000313" key="19">
    <source>
        <dbReference type="WBParaSite" id="jg6684"/>
    </source>
</evidence>
<dbReference type="InterPro" id="IPR042102">
    <property type="entry name" value="RNA_pol_Rpb1_3_sf"/>
</dbReference>
<dbReference type="InterPro" id="IPR044893">
    <property type="entry name" value="RNA_pol_Rpb1_clamp_domain"/>
</dbReference>
<keyword evidence="9" id="KW-0862">Zinc</keyword>
<evidence type="ECO:0000256" key="12">
    <source>
        <dbReference type="ARBA" id="ARBA00023242"/>
    </source>
</evidence>
<protein>
    <recommendedName>
        <fullName evidence="15">DNA-directed RNA polymerase subunit</fullName>
        <ecNumber evidence="15">2.7.7.6</ecNumber>
    </recommendedName>
</protein>
<dbReference type="GO" id="GO:0006351">
    <property type="term" value="P:DNA-templated transcription"/>
    <property type="evidence" value="ECO:0007669"/>
    <property type="project" value="InterPro"/>
</dbReference>
<comment type="similarity">
    <text evidence="2 15">Belongs to the RNA polymerase beta' chain family.</text>
</comment>
<dbReference type="Gene3D" id="1.10.274.100">
    <property type="entry name" value="RNA polymerase Rpb1, domain 3"/>
    <property type="match status" value="1"/>
</dbReference>
<dbReference type="Proteomes" id="UP000887574">
    <property type="component" value="Unplaced"/>
</dbReference>
<feature type="region of interest" description="Disordered" evidence="16">
    <location>
        <begin position="1334"/>
        <end position="1376"/>
    </location>
</feature>
<dbReference type="GO" id="GO:0003677">
    <property type="term" value="F:DNA binding"/>
    <property type="evidence" value="ECO:0007669"/>
    <property type="project" value="InterPro"/>
</dbReference>
<dbReference type="Pfam" id="PF05000">
    <property type="entry name" value="RNA_pol_Rpb1_4"/>
    <property type="match status" value="1"/>
</dbReference>
<evidence type="ECO:0000256" key="3">
    <source>
        <dbReference type="ARBA" id="ARBA00011251"/>
    </source>
</evidence>
<organism evidence="18 19">
    <name type="scientific">Ditylenchus dipsaci</name>
    <dbReference type="NCBI Taxonomy" id="166011"/>
    <lineage>
        <taxon>Eukaryota</taxon>
        <taxon>Metazoa</taxon>
        <taxon>Ecdysozoa</taxon>
        <taxon>Nematoda</taxon>
        <taxon>Chromadorea</taxon>
        <taxon>Rhabditida</taxon>
        <taxon>Tylenchina</taxon>
        <taxon>Tylenchomorpha</taxon>
        <taxon>Sphaerularioidea</taxon>
        <taxon>Anguinidae</taxon>
        <taxon>Anguininae</taxon>
        <taxon>Ditylenchus</taxon>
    </lineage>
</organism>
<dbReference type="WBParaSite" id="jg6684">
    <property type="protein sequence ID" value="jg6684"/>
    <property type="gene ID" value="jg6684"/>
</dbReference>
<dbReference type="Gene3D" id="4.10.860.120">
    <property type="entry name" value="RNA polymerase II, clamp domain"/>
    <property type="match status" value="1"/>
</dbReference>
<evidence type="ECO:0000256" key="15">
    <source>
        <dbReference type="RuleBase" id="RU004279"/>
    </source>
</evidence>
<dbReference type="CDD" id="cd01435">
    <property type="entry name" value="RNAP_I_RPA1_N"/>
    <property type="match status" value="1"/>
</dbReference>
<keyword evidence="4 15" id="KW-0240">DNA-directed RNA polymerase</keyword>
<dbReference type="Pfam" id="PF00623">
    <property type="entry name" value="RNA_pol_Rpb1_2"/>
    <property type="match status" value="1"/>
</dbReference>
<feature type="region of interest" description="Disordered" evidence="16">
    <location>
        <begin position="1393"/>
        <end position="1424"/>
    </location>
</feature>
<evidence type="ECO:0000256" key="1">
    <source>
        <dbReference type="ARBA" id="ARBA00004604"/>
    </source>
</evidence>
<keyword evidence="12" id="KW-0539">Nucleus</keyword>
<reference evidence="19" key="1">
    <citation type="submission" date="2022-11" db="UniProtKB">
        <authorList>
            <consortium name="WormBaseParasite"/>
        </authorList>
    </citation>
    <scope>IDENTIFICATION</scope>
</reference>
<dbReference type="InterPro" id="IPR038120">
    <property type="entry name" value="Rpb1_funnel_sf"/>
</dbReference>
<evidence type="ECO:0000256" key="8">
    <source>
        <dbReference type="ARBA" id="ARBA00022723"/>
    </source>
</evidence>
<feature type="compositionally biased region" description="Polar residues" evidence="16">
    <location>
        <begin position="1409"/>
        <end position="1423"/>
    </location>
</feature>
<dbReference type="SMART" id="SM00663">
    <property type="entry name" value="RPOLA_N"/>
    <property type="match status" value="1"/>
</dbReference>
<keyword evidence="10" id="KW-0460">Magnesium</keyword>
<dbReference type="Pfam" id="PF04998">
    <property type="entry name" value="RNA_pol_Rpb1_5"/>
    <property type="match status" value="1"/>
</dbReference>
<evidence type="ECO:0000256" key="13">
    <source>
        <dbReference type="ARBA" id="ARBA00048552"/>
    </source>
</evidence>
<dbReference type="CDD" id="cd02735">
    <property type="entry name" value="RNAP_I_Rpa1_C"/>
    <property type="match status" value="1"/>
</dbReference>
<dbReference type="PANTHER" id="PTHR19376">
    <property type="entry name" value="DNA-DIRECTED RNA POLYMERASE"/>
    <property type="match status" value="1"/>
</dbReference>
<dbReference type="Gene3D" id="6.10.250.2940">
    <property type="match status" value="1"/>
</dbReference>
<dbReference type="Pfam" id="PF04983">
    <property type="entry name" value="RNA_pol_Rpb1_3"/>
    <property type="match status" value="1"/>
</dbReference>
<dbReference type="Gene3D" id="3.30.1490.180">
    <property type="entry name" value="RNA polymerase ii"/>
    <property type="match status" value="1"/>
</dbReference>
<comment type="subunit">
    <text evidence="3">Component of the RNA polymerase I (Pol I) complex consisting of at least 13 subunits.</text>
</comment>
<keyword evidence="7 15" id="KW-0548">Nucleotidyltransferase</keyword>
<evidence type="ECO:0000256" key="10">
    <source>
        <dbReference type="ARBA" id="ARBA00022842"/>
    </source>
</evidence>
<comment type="subcellular location">
    <subcellularLocation>
        <location evidence="1">Nucleus</location>
        <location evidence="1">Nucleolus</location>
    </subcellularLocation>
</comment>
<feature type="compositionally biased region" description="Acidic residues" evidence="16">
    <location>
        <begin position="1354"/>
        <end position="1374"/>
    </location>
</feature>
<dbReference type="InterPro" id="IPR000722">
    <property type="entry name" value="RNA_pol_asu"/>
</dbReference>